<feature type="transmembrane region" description="Helical" evidence="1">
    <location>
        <begin position="60"/>
        <end position="77"/>
    </location>
</feature>
<gene>
    <name evidence="2" type="ORF">UFOPK3461_00905</name>
</gene>
<organism evidence="2">
    <name type="scientific">freshwater metagenome</name>
    <dbReference type="NCBI Taxonomy" id="449393"/>
    <lineage>
        <taxon>unclassified sequences</taxon>
        <taxon>metagenomes</taxon>
        <taxon>ecological metagenomes</taxon>
    </lineage>
</organism>
<reference evidence="2" key="1">
    <citation type="submission" date="2020-05" db="EMBL/GenBank/DDBJ databases">
        <authorList>
            <person name="Chiriac C."/>
            <person name="Salcher M."/>
            <person name="Ghai R."/>
            <person name="Kavagutti S V."/>
        </authorList>
    </citation>
    <scope>NUCLEOTIDE SEQUENCE</scope>
</reference>
<proteinExistence type="predicted"/>
<accession>A0A6J7EJH3</accession>
<dbReference type="AlphaFoldDB" id="A0A6J7EJH3"/>
<keyword evidence="1" id="KW-1133">Transmembrane helix</keyword>
<keyword evidence="1" id="KW-0472">Membrane</keyword>
<evidence type="ECO:0000256" key="1">
    <source>
        <dbReference type="SAM" id="Phobius"/>
    </source>
</evidence>
<dbReference type="EMBL" id="CAFBLW010000094">
    <property type="protein sequence ID" value="CAB4880359.1"/>
    <property type="molecule type" value="Genomic_DNA"/>
</dbReference>
<sequence>MGNYRMGAYALIAVGLINLRYQSGQANVLTHSLIIAIPGLVIFLLTFVKSARTFLLRKETKAISAALGLLLIAYAALN</sequence>
<keyword evidence="1" id="KW-0812">Transmembrane</keyword>
<name>A0A6J7EJH3_9ZZZZ</name>
<evidence type="ECO:0000313" key="2">
    <source>
        <dbReference type="EMBL" id="CAB4880359.1"/>
    </source>
</evidence>
<protein>
    <submittedName>
        <fullName evidence="2">Unannotated protein</fullName>
    </submittedName>
</protein>
<feature type="transmembrane region" description="Helical" evidence="1">
    <location>
        <begin position="7"/>
        <end position="23"/>
    </location>
</feature>
<feature type="transmembrane region" description="Helical" evidence="1">
    <location>
        <begin position="29"/>
        <end position="48"/>
    </location>
</feature>